<dbReference type="EC" id="2.6.1.1" evidence="4"/>
<dbReference type="SUPFAM" id="SSF53383">
    <property type="entry name" value="PLP-dependent transferases"/>
    <property type="match status" value="1"/>
</dbReference>
<comment type="subunit">
    <text evidence="3">Homodimer.</text>
</comment>
<evidence type="ECO:0000256" key="3">
    <source>
        <dbReference type="ARBA" id="ARBA00011738"/>
    </source>
</evidence>
<dbReference type="GeneID" id="100198597"/>
<dbReference type="InterPro" id="IPR004839">
    <property type="entry name" value="Aminotransferase_I/II_large"/>
</dbReference>
<accession>A0ABM4BHB0</accession>
<evidence type="ECO:0000256" key="4">
    <source>
        <dbReference type="ARBA" id="ARBA00012753"/>
    </source>
</evidence>
<gene>
    <name evidence="10" type="primary">LOC100198597</name>
</gene>
<evidence type="ECO:0000313" key="10">
    <source>
        <dbReference type="RefSeq" id="XP_065648406.1"/>
    </source>
</evidence>
<dbReference type="CDD" id="cd00609">
    <property type="entry name" value="AAT_like"/>
    <property type="match status" value="1"/>
</dbReference>
<sequence length="411" mass="45910">MSKSIFESVDLAPPDKILGLVADFKADPHPNKVSLIVGAYRTEEGAPYVLPVVQKVEKEIADNKTLNHEYLPIGGMPELCRAAVKLALGDESSIITENRVAAVQSLSGTGALRLAFDFLFQHYDNHTVFIPKPTWENHREILKFVGYTDIHEYKYFCSETKGLDLNGFTNDLKSAPQGSVILLHACAQNPCGVDLTQEEWKLAADIVQENNLVVVFDMAYQGFVSGCPDTDAWAVRYFVSRGLEVFICQSFAKNFGLYNERCGNLAVVCKNSTIAIHVESHLLKIIRAMYSNPPNHGARVVATILNNPVLKREWLDQLKSMTNRILSCRQLLFQKLKELEVPGDWSHVIQQCGMFTYTGLKPDQVSLLREQYHIHMLASGRINVCSINESNLSYVVAAFKDVIINTSGSKL</sequence>
<dbReference type="NCBIfam" id="NF006719">
    <property type="entry name" value="PRK09257.1"/>
    <property type="match status" value="1"/>
</dbReference>
<evidence type="ECO:0000256" key="2">
    <source>
        <dbReference type="ARBA" id="ARBA00007441"/>
    </source>
</evidence>
<keyword evidence="5 10" id="KW-0032">Aminotransferase</keyword>
<dbReference type="PRINTS" id="PR00799">
    <property type="entry name" value="TRANSAMINASE"/>
</dbReference>
<dbReference type="PANTHER" id="PTHR11879">
    <property type="entry name" value="ASPARTATE AMINOTRANSFERASE"/>
    <property type="match status" value="1"/>
</dbReference>
<dbReference type="PANTHER" id="PTHR11879:SF55">
    <property type="entry name" value="GLUTAMATE OXALOACETATE TRANSAMINASE 1, ISOFORM B"/>
    <property type="match status" value="1"/>
</dbReference>
<protein>
    <recommendedName>
        <fullName evidence="4">aspartate transaminase</fullName>
        <ecNumber evidence="4">2.6.1.1</ecNumber>
    </recommendedName>
</protein>
<name>A0ABM4BHB0_HYDVU</name>
<evidence type="ECO:0000313" key="9">
    <source>
        <dbReference type="Proteomes" id="UP001652625"/>
    </source>
</evidence>
<dbReference type="RefSeq" id="XP_065648406.1">
    <property type="nucleotide sequence ID" value="XM_065792334.1"/>
</dbReference>
<dbReference type="Pfam" id="PF00155">
    <property type="entry name" value="Aminotran_1_2"/>
    <property type="match status" value="1"/>
</dbReference>
<keyword evidence="6" id="KW-0808">Transferase</keyword>
<proteinExistence type="inferred from homology"/>
<dbReference type="InterPro" id="IPR015422">
    <property type="entry name" value="PyrdxlP-dep_Trfase_small"/>
</dbReference>
<feature type="domain" description="Aminotransferase class I/classII large" evidence="8">
    <location>
        <begin position="31"/>
        <end position="398"/>
    </location>
</feature>
<evidence type="ECO:0000256" key="7">
    <source>
        <dbReference type="ARBA" id="ARBA00022898"/>
    </source>
</evidence>
<organism evidence="9 10">
    <name type="scientific">Hydra vulgaris</name>
    <name type="common">Hydra</name>
    <name type="synonym">Hydra attenuata</name>
    <dbReference type="NCBI Taxonomy" id="6087"/>
    <lineage>
        <taxon>Eukaryota</taxon>
        <taxon>Metazoa</taxon>
        <taxon>Cnidaria</taxon>
        <taxon>Hydrozoa</taxon>
        <taxon>Hydroidolina</taxon>
        <taxon>Anthoathecata</taxon>
        <taxon>Aplanulata</taxon>
        <taxon>Hydridae</taxon>
        <taxon>Hydra</taxon>
    </lineage>
</organism>
<dbReference type="InterPro" id="IPR015424">
    <property type="entry name" value="PyrdxlP-dep_Trfase"/>
</dbReference>
<reference evidence="10" key="1">
    <citation type="submission" date="2025-08" db="UniProtKB">
        <authorList>
            <consortium name="RefSeq"/>
        </authorList>
    </citation>
    <scope>IDENTIFICATION</scope>
</reference>
<keyword evidence="9" id="KW-1185">Reference proteome</keyword>
<evidence type="ECO:0000259" key="8">
    <source>
        <dbReference type="Pfam" id="PF00155"/>
    </source>
</evidence>
<evidence type="ECO:0000256" key="1">
    <source>
        <dbReference type="ARBA" id="ARBA00001933"/>
    </source>
</evidence>
<dbReference type="InterPro" id="IPR015421">
    <property type="entry name" value="PyrdxlP-dep_Trfase_major"/>
</dbReference>
<comment type="cofactor">
    <cofactor evidence="1">
        <name>pyridoxal 5'-phosphate</name>
        <dbReference type="ChEBI" id="CHEBI:597326"/>
    </cofactor>
</comment>
<keyword evidence="7" id="KW-0663">Pyridoxal phosphate</keyword>
<comment type="similarity">
    <text evidence="2">Belongs to the class-I pyridoxal-phosphate-dependent aminotransferase family.</text>
</comment>
<evidence type="ECO:0000256" key="6">
    <source>
        <dbReference type="ARBA" id="ARBA00022679"/>
    </source>
</evidence>
<evidence type="ECO:0000256" key="5">
    <source>
        <dbReference type="ARBA" id="ARBA00022576"/>
    </source>
</evidence>
<dbReference type="InterPro" id="IPR000796">
    <property type="entry name" value="Asp_trans"/>
</dbReference>
<dbReference type="Gene3D" id="3.40.640.10">
    <property type="entry name" value="Type I PLP-dependent aspartate aminotransferase-like (Major domain)"/>
    <property type="match status" value="1"/>
</dbReference>
<dbReference type="Gene3D" id="3.90.1150.10">
    <property type="entry name" value="Aspartate Aminotransferase, domain 1"/>
    <property type="match status" value="1"/>
</dbReference>
<dbReference type="GO" id="GO:0008483">
    <property type="term" value="F:transaminase activity"/>
    <property type="evidence" value="ECO:0007669"/>
    <property type="project" value="UniProtKB-KW"/>
</dbReference>
<dbReference type="Proteomes" id="UP001652625">
    <property type="component" value="Chromosome 03"/>
</dbReference>